<protein>
    <recommendedName>
        <fullName evidence="3">J domain-containing protein</fullName>
    </recommendedName>
</protein>
<evidence type="ECO:0008006" key="3">
    <source>
        <dbReference type="Google" id="ProtNLM"/>
    </source>
</evidence>
<dbReference type="Proteomes" id="UP000652761">
    <property type="component" value="Unassembled WGS sequence"/>
</dbReference>
<keyword evidence="2" id="KW-1185">Reference proteome</keyword>
<name>A0A843VBI1_COLES</name>
<evidence type="ECO:0000313" key="2">
    <source>
        <dbReference type="Proteomes" id="UP000652761"/>
    </source>
</evidence>
<sequence>MYLRLRRTTRTKRGEVGRDRGKFPWCEIVDSSFGRGKSTGAYQRLARACHPEAAGGSREGASANEFMRVHAAYARSLTPTSAPSTTAEWLSAGGALPPIYMCDSMHQGLPQVRSSSDQISTT</sequence>
<reference evidence="1" key="1">
    <citation type="submission" date="2017-07" db="EMBL/GenBank/DDBJ databases">
        <title>Taro Niue Genome Assembly and Annotation.</title>
        <authorList>
            <person name="Atibalentja N."/>
            <person name="Keating K."/>
            <person name="Fields C.J."/>
        </authorList>
    </citation>
    <scope>NUCLEOTIDE SEQUENCE</scope>
    <source>
        <strain evidence="1">Niue_2</strain>
        <tissue evidence="1">Leaf</tissue>
    </source>
</reference>
<dbReference type="AlphaFoldDB" id="A0A843VBI1"/>
<gene>
    <name evidence="1" type="ORF">Taro_025170</name>
</gene>
<evidence type="ECO:0000313" key="1">
    <source>
        <dbReference type="EMBL" id="MQL92546.1"/>
    </source>
</evidence>
<accession>A0A843VBI1</accession>
<organism evidence="1 2">
    <name type="scientific">Colocasia esculenta</name>
    <name type="common">Wild taro</name>
    <name type="synonym">Arum esculentum</name>
    <dbReference type="NCBI Taxonomy" id="4460"/>
    <lineage>
        <taxon>Eukaryota</taxon>
        <taxon>Viridiplantae</taxon>
        <taxon>Streptophyta</taxon>
        <taxon>Embryophyta</taxon>
        <taxon>Tracheophyta</taxon>
        <taxon>Spermatophyta</taxon>
        <taxon>Magnoliopsida</taxon>
        <taxon>Liliopsida</taxon>
        <taxon>Araceae</taxon>
        <taxon>Aroideae</taxon>
        <taxon>Colocasieae</taxon>
        <taxon>Colocasia</taxon>
    </lineage>
</organism>
<proteinExistence type="predicted"/>
<dbReference type="EMBL" id="NMUH01001457">
    <property type="protein sequence ID" value="MQL92546.1"/>
    <property type="molecule type" value="Genomic_DNA"/>
</dbReference>
<comment type="caution">
    <text evidence="1">The sequence shown here is derived from an EMBL/GenBank/DDBJ whole genome shotgun (WGS) entry which is preliminary data.</text>
</comment>